<dbReference type="Gene3D" id="3.40.50.880">
    <property type="match status" value="1"/>
</dbReference>
<evidence type="ECO:0000256" key="14">
    <source>
        <dbReference type="ARBA" id="ARBA00049404"/>
    </source>
</evidence>
<keyword evidence="8 16" id="KW-0658">Purine biosynthesis</keyword>
<keyword evidence="19" id="KW-1185">Reference proteome</keyword>
<dbReference type="CDD" id="cd01742">
    <property type="entry name" value="GATase1_GMP_Synthase"/>
    <property type="match status" value="1"/>
</dbReference>
<dbReference type="STRING" id="231916.A0A409VV88"/>
<dbReference type="InterPro" id="IPR022310">
    <property type="entry name" value="NAD/GMP_synthase"/>
</dbReference>
<comment type="subcellular location">
    <subcellularLocation>
        <location evidence="1">Cytoplasm</location>
        <location evidence="1">Cytosol</location>
    </subcellularLocation>
</comment>
<dbReference type="FunFam" id="3.30.300.10:FF:000002">
    <property type="entry name" value="GMP synthase [glutamine-hydrolyzing]"/>
    <property type="match status" value="1"/>
</dbReference>
<dbReference type="PROSITE" id="PS51273">
    <property type="entry name" value="GATASE_TYPE_1"/>
    <property type="match status" value="1"/>
</dbReference>
<name>A0A409VV88_9AGAR</name>
<comment type="function">
    <text evidence="13">Catalyzes the conversion of xanthine monophosphate (XMP) to GMP in the presence of glutamine and ATP through an adenyl-XMP intermediate.</text>
</comment>
<evidence type="ECO:0000256" key="9">
    <source>
        <dbReference type="ARBA" id="ARBA00022840"/>
    </source>
</evidence>
<dbReference type="NCBIfam" id="TIGR00884">
    <property type="entry name" value="guaA_Cterm"/>
    <property type="match status" value="1"/>
</dbReference>
<evidence type="ECO:0000256" key="15">
    <source>
        <dbReference type="ARBA" id="ARBA00063203"/>
    </source>
</evidence>
<dbReference type="UniPathway" id="UPA00189">
    <property type="reaction ID" value="UER00296"/>
</dbReference>
<dbReference type="InterPro" id="IPR025777">
    <property type="entry name" value="GMPS_ATP_PPase_dom"/>
</dbReference>
<dbReference type="FunCoup" id="A0A409VV88">
    <property type="interactions" value="858"/>
</dbReference>
<dbReference type="NCBIfam" id="NF000848">
    <property type="entry name" value="PRK00074.1"/>
    <property type="match status" value="1"/>
</dbReference>
<accession>A0A409VV88</accession>
<dbReference type="Pfam" id="PF02540">
    <property type="entry name" value="NAD_synthase"/>
    <property type="match status" value="1"/>
</dbReference>
<comment type="caution">
    <text evidence="18">The sequence shown here is derived from an EMBL/GenBank/DDBJ whole genome shotgun (WGS) entry which is preliminary data.</text>
</comment>
<evidence type="ECO:0000256" key="4">
    <source>
        <dbReference type="ARBA" id="ARBA00021562"/>
    </source>
</evidence>
<dbReference type="PANTHER" id="PTHR11922:SF2">
    <property type="entry name" value="GMP SYNTHASE [GLUTAMINE-HYDROLYZING]"/>
    <property type="match status" value="1"/>
</dbReference>
<dbReference type="FunFam" id="3.40.50.880:FF:000001">
    <property type="entry name" value="GMP synthase [glutamine-hydrolyzing]"/>
    <property type="match status" value="1"/>
</dbReference>
<evidence type="ECO:0000256" key="10">
    <source>
        <dbReference type="ARBA" id="ARBA00022962"/>
    </source>
</evidence>
<organism evidence="18 19">
    <name type="scientific">Gymnopilus dilepis</name>
    <dbReference type="NCBI Taxonomy" id="231916"/>
    <lineage>
        <taxon>Eukaryota</taxon>
        <taxon>Fungi</taxon>
        <taxon>Dikarya</taxon>
        <taxon>Basidiomycota</taxon>
        <taxon>Agaricomycotina</taxon>
        <taxon>Agaricomycetes</taxon>
        <taxon>Agaricomycetidae</taxon>
        <taxon>Agaricales</taxon>
        <taxon>Agaricineae</taxon>
        <taxon>Hymenogastraceae</taxon>
        <taxon>Gymnopilus</taxon>
    </lineage>
</organism>
<reference evidence="18 19" key="1">
    <citation type="journal article" date="2018" name="Evol. Lett.">
        <title>Horizontal gene cluster transfer increased hallucinogenic mushroom diversity.</title>
        <authorList>
            <person name="Reynolds H.T."/>
            <person name="Vijayakumar V."/>
            <person name="Gluck-Thaler E."/>
            <person name="Korotkin H.B."/>
            <person name="Matheny P.B."/>
            <person name="Slot J.C."/>
        </authorList>
    </citation>
    <scope>NUCLEOTIDE SEQUENCE [LARGE SCALE GENOMIC DNA]</scope>
    <source>
        <strain evidence="18 19">SRW20</strain>
    </source>
</reference>
<dbReference type="InterPro" id="IPR014729">
    <property type="entry name" value="Rossmann-like_a/b/a_fold"/>
</dbReference>
<evidence type="ECO:0000256" key="6">
    <source>
        <dbReference type="ARBA" id="ARBA00022741"/>
    </source>
</evidence>
<dbReference type="InParanoid" id="A0A409VV88"/>
<evidence type="ECO:0000313" key="19">
    <source>
        <dbReference type="Proteomes" id="UP000284706"/>
    </source>
</evidence>
<dbReference type="OrthoDB" id="1724632at2759"/>
<dbReference type="Gene3D" id="3.30.300.10">
    <property type="match status" value="1"/>
</dbReference>
<feature type="domain" description="GMPS ATP-PPase" evidence="17">
    <location>
        <begin position="219"/>
        <end position="426"/>
    </location>
</feature>
<feature type="binding site" evidence="16">
    <location>
        <begin position="247"/>
        <end position="253"/>
    </location>
    <ligand>
        <name>ATP</name>
        <dbReference type="ChEBI" id="CHEBI:30616"/>
    </ligand>
</feature>
<dbReference type="Pfam" id="PF00117">
    <property type="entry name" value="GATase"/>
    <property type="match status" value="1"/>
</dbReference>
<dbReference type="Gene3D" id="3.40.50.620">
    <property type="entry name" value="HUPs"/>
    <property type="match status" value="1"/>
</dbReference>
<dbReference type="GO" id="GO:0003921">
    <property type="term" value="F:GMP synthase activity"/>
    <property type="evidence" value="ECO:0007669"/>
    <property type="project" value="InterPro"/>
</dbReference>
<keyword evidence="6 16" id="KW-0547">Nucleotide-binding</keyword>
<comment type="subunit">
    <text evidence="15">Homodimer. Also forms a small population of homotetramers.</text>
</comment>
<dbReference type="PRINTS" id="PR00096">
    <property type="entry name" value="GATASE"/>
</dbReference>
<gene>
    <name evidence="18" type="ORF">CVT26_014452</name>
</gene>
<evidence type="ECO:0000256" key="3">
    <source>
        <dbReference type="ARBA" id="ARBA00012746"/>
    </source>
</evidence>
<dbReference type="EC" id="6.3.5.2" evidence="3"/>
<dbReference type="InterPro" id="IPR004739">
    <property type="entry name" value="GMP_synth_GATase"/>
</dbReference>
<evidence type="ECO:0000256" key="13">
    <source>
        <dbReference type="ARBA" id="ARBA00044933"/>
    </source>
</evidence>
<keyword evidence="9 16" id="KW-0067">ATP-binding</keyword>
<comment type="catalytic activity">
    <reaction evidence="14">
        <text>XMP + L-glutamine + ATP + H2O = GMP + L-glutamate + AMP + diphosphate + 2 H(+)</text>
        <dbReference type="Rhea" id="RHEA:11680"/>
        <dbReference type="ChEBI" id="CHEBI:15377"/>
        <dbReference type="ChEBI" id="CHEBI:15378"/>
        <dbReference type="ChEBI" id="CHEBI:29985"/>
        <dbReference type="ChEBI" id="CHEBI:30616"/>
        <dbReference type="ChEBI" id="CHEBI:33019"/>
        <dbReference type="ChEBI" id="CHEBI:57464"/>
        <dbReference type="ChEBI" id="CHEBI:58115"/>
        <dbReference type="ChEBI" id="CHEBI:58359"/>
        <dbReference type="ChEBI" id="CHEBI:456215"/>
        <dbReference type="EC" id="6.3.5.2"/>
    </reaction>
</comment>
<evidence type="ECO:0000256" key="11">
    <source>
        <dbReference type="ARBA" id="ARBA00030464"/>
    </source>
</evidence>
<proteinExistence type="inferred from homology"/>
<keyword evidence="10" id="KW-0315">Glutamine amidotransferase</keyword>
<dbReference type="SUPFAM" id="SSF52402">
    <property type="entry name" value="Adenine nucleotide alpha hydrolases-like"/>
    <property type="match status" value="1"/>
</dbReference>
<dbReference type="SUPFAM" id="SSF52317">
    <property type="entry name" value="Class I glutamine amidotransferase-like"/>
    <property type="match status" value="1"/>
</dbReference>
<dbReference type="FunFam" id="3.40.50.620:FF:000001">
    <property type="entry name" value="GMP synthase [glutamine-hydrolyzing]"/>
    <property type="match status" value="1"/>
</dbReference>
<evidence type="ECO:0000256" key="16">
    <source>
        <dbReference type="PROSITE-ProRule" id="PRU00886"/>
    </source>
</evidence>
<dbReference type="PANTHER" id="PTHR11922">
    <property type="entry name" value="GMP SYNTHASE-RELATED"/>
    <property type="match status" value="1"/>
</dbReference>
<evidence type="ECO:0000256" key="12">
    <source>
        <dbReference type="ARBA" id="ARBA00031356"/>
    </source>
</evidence>
<protein>
    <recommendedName>
        <fullName evidence="4">GMP synthase [glutamine-hydrolyzing]</fullName>
        <ecNumber evidence="3">6.3.5.2</ecNumber>
    </recommendedName>
    <alternativeName>
        <fullName evidence="11">GMP synthetase</fullName>
    </alternativeName>
    <alternativeName>
        <fullName evidence="12">Glutamine amidotransferase</fullName>
    </alternativeName>
</protein>
<keyword evidence="7 16" id="KW-0332">GMP biosynthesis</keyword>
<sequence length="551" mass="60842">MTEIHDQFDTILILDFGSQYSHLITRRCREHNVYAELMPCTTKLEDVHFQPKGIILSGSPYSVYDKDSPHVDPAVFELGVPILGICYGLQEIAWNLGGTVSKCEHREYGPADITTSKFGNGSVDALFKGLGDEMKVWMSHGDQLSNPPPDFHVIGHTKSAPYAALAHNSKPIYGIQFHPEVTHSPTGKAVIGNFILDISLDNGTPYISLIVPYLCLTTIFQEEFIGKEIARIREICGPKGRVIGAVSGGVDSTVAAKLMHEAIGDRFHAIMVDNGVLRLNEAKQVDEMLNKHLGVNLTVVDASDLFLSRLEGVEDPEQKRKIIGNTFINVFEDEASKIEAAAEAEEAKGGEAKGRVEWLLQGTLYPDVIESISFKGPSATIKTHHNVGGLLKDMKLKLIEPLRELFKDEVRALGRLLSIPAHLVGRHPFPGPGLAIRILGPVNREQVRILQLADNIYIDEIRKAGLYDQIAQAFAVLLPVKAVGVMGDQRTYEQVIALRAVQSEDFMTADWFAFPPEVLRKISSRITNEVVGINRVTYDISSKPPATVEWL</sequence>
<evidence type="ECO:0000256" key="1">
    <source>
        <dbReference type="ARBA" id="ARBA00004514"/>
    </source>
</evidence>
<dbReference type="PROSITE" id="PS51553">
    <property type="entry name" value="GMPS_ATP_PPASE"/>
    <property type="match status" value="1"/>
</dbReference>
<dbReference type="GO" id="GO:0005524">
    <property type="term" value="F:ATP binding"/>
    <property type="evidence" value="ECO:0007669"/>
    <property type="project" value="UniProtKB-UniRule"/>
</dbReference>
<evidence type="ECO:0000259" key="17">
    <source>
        <dbReference type="PROSITE" id="PS51553"/>
    </source>
</evidence>
<dbReference type="EMBL" id="NHYE01005550">
    <property type="protein sequence ID" value="PPQ70176.1"/>
    <property type="molecule type" value="Genomic_DNA"/>
</dbReference>
<dbReference type="GO" id="GO:0005829">
    <property type="term" value="C:cytosol"/>
    <property type="evidence" value="ECO:0007669"/>
    <property type="project" value="UniProtKB-SubCell"/>
</dbReference>
<dbReference type="CDD" id="cd01997">
    <property type="entry name" value="GMP_synthase_C"/>
    <property type="match status" value="1"/>
</dbReference>
<evidence type="ECO:0000256" key="7">
    <source>
        <dbReference type="ARBA" id="ARBA00022749"/>
    </source>
</evidence>
<dbReference type="InterPro" id="IPR029062">
    <property type="entry name" value="Class_I_gatase-like"/>
</dbReference>
<evidence type="ECO:0000256" key="8">
    <source>
        <dbReference type="ARBA" id="ARBA00022755"/>
    </source>
</evidence>
<dbReference type="InterPro" id="IPR022955">
    <property type="entry name" value="GMP_synthase"/>
</dbReference>
<evidence type="ECO:0000256" key="5">
    <source>
        <dbReference type="ARBA" id="ARBA00022598"/>
    </source>
</evidence>
<dbReference type="HAMAP" id="MF_00344">
    <property type="entry name" value="GMP_synthase"/>
    <property type="match status" value="1"/>
</dbReference>
<keyword evidence="5" id="KW-0436">Ligase</keyword>
<dbReference type="InterPro" id="IPR017926">
    <property type="entry name" value="GATASE"/>
</dbReference>
<dbReference type="NCBIfam" id="TIGR00888">
    <property type="entry name" value="guaA_Nterm"/>
    <property type="match status" value="1"/>
</dbReference>
<dbReference type="InterPro" id="IPR001674">
    <property type="entry name" value="GMP_synth_C"/>
</dbReference>
<evidence type="ECO:0000256" key="2">
    <source>
        <dbReference type="ARBA" id="ARBA00005153"/>
    </source>
</evidence>
<dbReference type="AlphaFoldDB" id="A0A409VV88"/>
<dbReference type="SUPFAM" id="SSF54810">
    <property type="entry name" value="GMP synthetase C-terminal dimerisation domain"/>
    <property type="match status" value="1"/>
</dbReference>
<comment type="pathway">
    <text evidence="2">Purine metabolism; GMP biosynthesis; GMP from XMP (L-Gln route): step 1/1.</text>
</comment>
<dbReference type="Pfam" id="PF00958">
    <property type="entry name" value="GMP_synt_C"/>
    <property type="match status" value="1"/>
</dbReference>
<evidence type="ECO:0000313" key="18">
    <source>
        <dbReference type="EMBL" id="PPQ70176.1"/>
    </source>
</evidence>
<dbReference type="Proteomes" id="UP000284706">
    <property type="component" value="Unassembled WGS sequence"/>
</dbReference>